<feature type="transmembrane region" description="Helical" evidence="6">
    <location>
        <begin position="113"/>
        <end position="136"/>
    </location>
</feature>
<dbReference type="Pfam" id="PF01694">
    <property type="entry name" value="Rhomboid"/>
    <property type="match status" value="1"/>
</dbReference>
<evidence type="ECO:0000256" key="2">
    <source>
        <dbReference type="ARBA" id="ARBA00022692"/>
    </source>
</evidence>
<evidence type="ECO:0000313" key="8">
    <source>
        <dbReference type="EMBL" id="MBA2227475.1"/>
    </source>
</evidence>
<keyword evidence="8" id="KW-0378">Hydrolase</keyword>
<evidence type="ECO:0000313" key="9">
    <source>
        <dbReference type="Proteomes" id="UP000542342"/>
    </source>
</evidence>
<feature type="compositionally biased region" description="Basic and acidic residues" evidence="5">
    <location>
        <begin position="1"/>
        <end position="10"/>
    </location>
</feature>
<dbReference type="InterPro" id="IPR022764">
    <property type="entry name" value="Peptidase_S54_rhomboid_dom"/>
</dbReference>
<organism evidence="8 9">
    <name type="scientific">Thermogemmata fonticola</name>
    <dbReference type="NCBI Taxonomy" id="2755323"/>
    <lineage>
        <taxon>Bacteria</taxon>
        <taxon>Pseudomonadati</taxon>
        <taxon>Planctomycetota</taxon>
        <taxon>Planctomycetia</taxon>
        <taxon>Gemmatales</taxon>
        <taxon>Gemmataceae</taxon>
        <taxon>Thermogemmata</taxon>
    </lineage>
</organism>
<feature type="region of interest" description="Disordered" evidence="5">
    <location>
        <begin position="1"/>
        <end position="20"/>
    </location>
</feature>
<keyword evidence="4 6" id="KW-0472">Membrane</keyword>
<dbReference type="GO" id="GO:0016020">
    <property type="term" value="C:membrane"/>
    <property type="evidence" value="ECO:0007669"/>
    <property type="project" value="UniProtKB-SubCell"/>
</dbReference>
<feature type="transmembrane region" description="Helical" evidence="6">
    <location>
        <begin position="208"/>
        <end position="226"/>
    </location>
</feature>
<feature type="transmembrane region" description="Helical" evidence="6">
    <location>
        <begin position="232"/>
        <end position="253"/>
    </location>
</feature>
<feature type="transmembrane region" description="Helical" evidence="6">
    <location>
        <begin position="177"/>
        <end position="196"/>
    </location>
</feature>
<evidence type="ECO:0000259" key="7">
    <source>
        <dbReference type="Pfam" id="PF01694"/>
    </source>
</evidence>
<dbReference type="Gene3D" id="1.20.1540.10">
    <property type="entry name" value="Rhomboid-like"/>
    <property type="match status" value="1"/>
</dbReference>
<keyword evidence="3 6" id="KW-1133">Transmembrane helix</keyword>
<keyword evidence="8" id="KW-0645">Protease</keyword>
<protein>
    <submittedName>
        <fullName evidence="8">Rhomboid family intramembrane serine protease</fullName>
    </submittedName>
</protein>
<dbReference type="GO" id="GO:0004252">
    <property type="term" value="F:serine-type endopeptidase activity"/>
    <property type="evidence" value="ECO:0007669"/>
    <property type="project" value="InterPro"/>
</dbReference>
<proteinExistence type="predicted"/>
<dbReference type="InterPro" id="IPR035952">
    <property type="entry name" value="Rhomboid-like_sf"/>
</dbReference>
<dbReference type="Proteomes" id="UP000542342">
    <property type="component" value="Unassembled WGS sequence"/>
</dbReference>
<feature type="transmembrane region" description="Helical" evidence="6">
    <location>
        <begin position="265"/>
        <end position="281"/>
    </location>
</feature>
<accession>A0A7V8VG91</accession>
<evidence type="ECO:0000256" key="3">
    <source>
        <dbReference type="ARBA" id="ARBA00022989"/>
    </source>
</evidence>
<evidence type="ECO:0000256" key="1">
    <source>
        <dbReference type="ARBA" id="ARBA00004141"/>
    </source>
</evidence>
<dbReference type="AlphaFoldDB" id="A0A7V8VG91"/>
<dbReference type="PANTHER" id="PTHR43731:SF26">
    <property type="entry name" value="RHOMBOID-LIKE PROTEIN 10, CHLOROPLASTIC"/>
    <property type="match status" value="1"/>
</dbReference>
<evidence type="ECO:0000256" key="5">
    <source>
        <dbReference type="SAM" id="MobiDB-lite"/>
    </source>
</evidence>
<name>A0A7V8VG91_9BACT</name>
<dbReference type="GO" id="GO:0006508">
    <property type="term" value="P:proteolysis"/>
    <property type="evidence" value="ECO:0007669"/>
    <property type="project" value="UniProtKB-KW"/>
</dbReference>
<comment type="subcellular location">
    <subcellularLocation>
        <location evidence="1">Membrane</location>
        <topology evidence="1">Multi-pass membrane protein</topology>
    </subcellularLocation>
</comment>
<dbReference type="PANTHER" id="PTHR43731">
    <property type="entry name" value="RHOMBOID PROTEASE"/>
    <property type="match status" value="1"/>
</dbReference>
<reference evidence="8 9" key="1">
    <citation type="submission" date="2020-07" db="EMBL/GenBank/DDBJ databases">
        <title>Thermogemmata thermophila gen. nov., sp. nov., a novel moderate thermophilic planctomycete from a Kamchatka hot spring.</title>
        <authorList>
            <person name="Elcheninov A.G."/>
            <person name="Podosokorskaya O.A."/>
            <person name="Kovaleva O.L."/>
            <person name="Novikov A."/>
            <person name="Bonch-Osmolovskaya E.A."/>
            <person name="Toshchakov S.V."/>
            <person name="Kublanov I.V."/>
        </authorList>
    </citation>
    <scope>NUCLEOTIDE SEQUENCE [LARGE SCALE GENOMIC DNA]</scope>
    <source>
        <strain evidence="8 9">2918</strain>
    </source>
</reference>
<feature type="transmembrane region" description="Helical" evidence="6">
    <location>
        <begin position="317"/>
        <end position="340"/>
    </location>
</feature>
<keyword evidence="2 6" id="KW-0812">Transmembrane</keyword>
<evidence type="ECO:0000256" key="4">
    <source>
        <dbReference type="ARBA" id="ARBA00023136"/>
    </source>
</evidence>
<sequence length="493" mass="54988">MTPAEHRDPSRPASPAEPSAETLLRAIAQQGDEPWFPSTYAASTGIARDALDGPLTDLRLAGLIEVVTWVKGRGQGYRVTEAGRRALRGAQVKPPETSPPPSLDSIPLNQRPLLVIWLLAAVCILVFLTGLVLAAWNGLSIRDYLTGQDVATVHRLGAVRGWDLVHGQWYRLLTANFTHFGLLHLLANLLALILLGAEGETVYGRWRLLWLFLFSGVGGVVVAVAITPEVVLAGASAALWGLLSALAVWLLTYRSQLPELLFQRALFRLGSIVLLNLLLGLVPGISWSGHLGGALWGALGAAWLLTERQSQHPRIRWFLRGGIGVLTLLPLLGLFLVMNWSADWTAMRQRYHLEQERRRLQEAQEQFNHEVVPRLRRISPSQLEAIERAAVLQLLRPASRRDSATLAHLREQIQQHLQDAEQIIAWLDGPPTGHAAFDLYRQQVQHYAATVQHALHLLTLMLDHPDIPSETTWHHWGQTRRQLETLWLSFQPP</sequence>
<feature type="compositionally biased region" description="Low complexity" evidence="5">
    <location>
        <begin position="11"/>
        <end position="20"/>
    </location>
</feature>
<dbReference type="SUPFAM" id="SSF144091">
    <property type="entry name" value="Rhomboid-like"/>
    <property type="match status" value="1"/>
</dbReference>
<dbReference type="EMBL" id="JACEFB010000014">
    <property type="protein sequence ID" value="MBA2227475.1"/>
    <property type="molecule type" value="Genomic_DNA"/>
</dbReference>
<dbReference type="InterPro" id="IPR050925">
    <property type="entry name" value="Rhomboid_protease_S54"/>
</dbReference>
<dbReference type="RefSeq" id="WP_194539336.1">
    <property type="nucleotide sequence ID" value="NZ_JACEFB010000014.1"/>
</dbReference>
<gene>
    <name evidence="8" type="ORF">H0921_15050</name>
</gene>
<evidence type="ECO:0000256" key="6">
    <source>
        <dbReference type="SAM" id="Phobius"/>
    </source>
</evidence>
<comment type="caution">
    <text evidence="8">The sequence shown here is derived from an EMBL/GenBank/DDBJ whole genome shotgun (WGS) entry which is preliminary data.</text>
</comment>
<keyword evidence="9" id="KW-1185">Reference proteome</keyword>
<feature type="domain" description="Peptidase S54 rhomboid" evidence="7">
    <location>
        <begin position="167"/>
        <end position="304"/>
    </location>
</feature>